<sequence>MLSPSRSAARQGIRRCSITASATFRRASSRMLMVISSKLAHDALRQFKPPAACAETLELRHFNLAQMRHDNFALAPEMSIIDIMSNIARRLIATIRAIKAALSLTITRPATA</sequence>
<dbReference type="Proteomes" id="UP000006693">
    <property type="component" value="Chromosome 1"/>
</dbReference>
<dbReference type="KEGG" id="bma:BMA1037"/>
<evidence type="ECO:0000313" key="1">
    <source>
        <dbReference type="EMBL" id="AAU48863.1"/>
    </source>
</evidence>
<accession>A0A0H2WI09</accession>
<keyword evidence="2" id="KW-1185">Reference proteome</keyword>
<protein>
    <submittedName>
        <fullName evidence="1">Uncharacterized protein</fullName>
    </submittedName>
</protein>
<dbReference type="HOGENOM" id="CLU_2141169_0_0_4"/>
<dbReference type="AlphaFoldDB" id="A0A0H2WI09"/>
<gene>
    <name evidence="1" type="ordered locus">BMA1037</name>
</gene>
<reference evidence="1 2" key="1">
    <citation type="journal article" date="2004" name="Proc. Natl. Acad. Sci. U.S.A.">
        <title>Structural flexibility in the Burkholderia mallei genome.</title>
        <authorList>
            <person name="Nierman W.C."/>
            <person name="DeShazer D."/>
            <person name="Kim H.S."/>
            <person name="Tettelin H."/>
            <person name="Nelson K.E."/>
            <person name="Feldblyum T."/>
            <person name="Ulrich R.L."/>
            <person name="Ronning C.M."/>
            <person name="Brinkac L.M."/>
            <person name="Daugherty S.C."/>
            <person name="Davidsen T.D."/>
            <person name="Deboy R.T."/>
            <person name="Dimitrov G."/>
            <person name="Dodson R.J."/>
            <person name="Durkin A.S."/>
            <person name="Gwinn M.L."/>
            <person name="Haft D.H."/>
            <person name="Khouri H."/>
            <person name="Kolonay J.F."/>
            <person name="Madupu R."/>
            <person name="Mohammoud Y."/>
            <person name="Nelson W.C."/>
            <person name="Radune D."/>
            <person name="Romero C.M."/>
            <person name="Sarria S."/>
            <person name="Selengut J."/>
            <person name="Shamblin C."/>
            <person name="Sullivan S.A."/>
            <person name="White O."/>
            <person name="Yu Y."/>
            <person name="Zafar N."/>
            <person name="Zhou L."/>
            <person name="Fraser C.M."/>
        </authorList>
    </citation>
    <scope>NUCLEOTIDE SEQUENCE [LARGE SCALE GENOMIC DNA]</scope>
    <source>
        <strain evidence="1 2">ATCC 23344</strain>
    </source>
</reference>
<proteinExistence type="predicted"/>
<organism evidence="1 2">
    <name type="scientific">Burkholderia mallei (strain ATCC 23344)</name>
    <dbReference type="NCBI Taxonomy" id="243160"/>
    <lineage>
        <taxon>Bacteria</taxon>
        <taxon>Pseudomonadati</taxon>
        <taxon>Pseudomonadota</taxon>
        <taxon>Betaproteobacteria</taxon>
        <taxon>Burkholderiales</taxon>
        <taxon>Burkholderiaceae</taxon>
        <taxon>Burkholderia</taxon>
        <taxon>pseudomallei group</taxon>
    </lineage>
</organism>
<dbReference type="EMBL" id="CP000010">
    <property type="protein sequence ID" value="AAU48863.1"/>
    <property type="molecule type" value="Genomic_DNA"/>
</dbReference>
<name>A0A0H2WI09_BURMA</name>
<evidence type="ECO:0000313" key="2">
    <source>
        <dbReference type="Proteomes" id="UP000006693"/>
    </source>
</evidence>